<sequence length="51" mass="5655">MDDLEARLNAHEMVCAERYNGIWARLKKIETILIGSAGAIIMLLLSLVLKG</sequence>
<feature type="transmembrane region" description="Helical" evidence="1">
    <location>
        <begin position="31"/>
        <end position="49"/>
    </location>
</feature>
<gene>
    <name evidence="2" type="ORF">UFOVP382_3</name>
</gene>
<organism evidence="2">
    <name type="scientific">uncultured Caudovirales phage</name>
    <dbReference type="NCBI Taxonomy" id="2100421"/>
    <lineage>
        <taxon>Viruses</taxon>
        <taxon>Duplodnaviria</taxon>
        <taxon>Heunggongvirae</taxon>
        <taxon>Uroviricota</taxon>
        <taxon>Caudoviricetes</taxon>
        <taxon>Peduoviridae</taxon>
        <taxon>Maltschvirus</taxon>
        <taxon>Maltschvirus maltsch</taxon>
    </lineage>
</organism>
<reference evidence="2" key="1">
    <citation type="submission" date="2020-05" db="EMBL/GenBank/DDBJ databases">
        <authorList>
            <person name="Chiriac C."/>
            <person name="Salcher M."/>
            <person name="Ghai R."/>
            <person name="Kavagutti S V."/>
        </authorList>
    </citation>
    <scope>NUCLEOTIDE SEQUENCE</scope>
</reference>
<protein>
    <submittedName>
        <fullName evidence="2">Uncharacterized protein</fullName>
    </submittedName>
</protein>
<name>A0A6J7X7B8_9CAUD</name>
<keyword evidence="1" id="KW-0472">Membrane</keyword>
<keyword evidence="1" id="KW-1133">Transmembrane helix</keyword>
<dbReference type="EMBL" id="LR798319">
    <property type="protein sequence ID" value="CAB5223173.1"/>
    <property type="molecule type" value="Genomic_DNA"/>
</dbReference>
<evidence type="ECO:0000256" key="1">
    <source>
        <dbReference type="SAM" id="Phobius"/>
    </source>
</evidence>
<keyword evidence="1" id="KW-0812">Transmembrane</keyword>
<proteinExistence type="predicted"/>
<accession>A0A6J7X7B8</accession>
<evidence type="ECO:0000313" key="2">
    <source>
        <dbReference type="EMBL" id="CAB5223173.1"/>
    </source>
</evidence>